<dbReference type="GO" id="GO:0003677">
    <property type="term" value="F:DNA binding"/>
    <property type="evidence" value="ECO:0007669"/>
    <property type="project" value="InterPro"/>
</dbReference>
<dbReference type="InterPro" id="IPR029063">
    <property type="entry name" value="SAM-dependent_MTases_sf"/>
</dbReference>
<dbReference type="InterPro" id="IPR001091">
    <property type="entry name" value="RM_Methyltransferase"/>
</dbReference>
<accession>I4M096</accession>
<keyword evidence="2" id="KW-0808">Transferase</keyword>
<evidence type="ECO:0000313" key="5">
    <source>
        <dbReference type="EMBL" id="EIK82636.1"/>
    </source>
</evidence>
<evidence type="ECO:0000256" key="3">
    <source>
        <dbReference type="RuleBase" id="RU362026"/>
    </source>
</evidence>
<dbReference type="EMBL" id="ADES01000012">
    <property type="protein sequence ID" value="EIK82636.1"/>
    <property type="molecule type" value="Genomic_DNA"/>
</dbReference>
<reference evidence="5 6" key="1">
    <citation type="journal article" date="2012" name="J. Bacteriol.">
        <title>Comparative Genomic Analyses of 17 Clinical Isolates of Gardnerella vaginalis Provide Evidence of Multiple Genetically Isolated Clades Consistent with Subspeciation into Genovars.</title>
        <authorList>
            <person name="Ahmed A."/>
            <person name="Earl J."/>
            <person name="Retchless A."/>
            <person name="Hillier S."/>
            <person name="Rabe L."/>
            <person name="Cherpes T."/>
            <person name="Powell E."/>
            <person name="Janto B."/>
            <person name="Eutsey R."/>
            <person name="Hiller N.L."/>
            <person name="Boissy R."/>
            <person name="Dahlgreen M."/>
            <person name="Hall B."/>
            <person name="Costerton J."/>
            <person name="Post J.C."/>
            <person name="Hu F."/>
            <person name="Ehrlich G."/>
        </authorList>
    </citation>
    <scope>NUCLEOTIDE SEQUENCE [LARGE SCALE GENOMIC DNA]</scope>
    <source>
        <strain evidence="5 6">1500E</strain>
    </source>
</reference>
<dbReference type="EC" id="2.1.1.-" evidence="3"/>
<dbReference type="AlphaFoldDB" id="I4M096"/>
<dbReference type="SUPFAM" id="SSF53335">
    <property type="entry name" value="S-adenosyl-L-methionine-dependent methyltransferases"/>
    <property type="match status" value="2"/>
</dbReference>
<dbReference type="PANTHER" id="PTHR13370:SF3">
    <property type="entry name" value="TRNA (GUANINE(10)-N2)-METHYLTRANSFERASE HOMOLOG"/>
    <property type="match status" value="1"/>
</dbReference>
<dbReference type="PATRIC" id="fig|698957.3.peg.682"/>
<gene>
    <name evidence="5" type="ORF">CGSMWGv1500E_03529</name>
</gene>
<dbReference type="RefSeq" id="WP_004128403.1">
    <property type="nucleotide sequence ID" value="NZ_ADES01000012.1"/>
</dbReference>
<dbReference type="GO" id="GO:0032259">
    <property type="term" value="P:methylation"/>
    <property type="evidence" value="ECO:0007669"/>
    <property type="project" value="UniProtKB-KW"/>
</dbReference>
<dbReference type="PRINTS" id="PR00508">
    <property type="entry name" value="S21N4MTFRASE"/>
</dbReference>
<name>I4M096_GARVA</name>
<dbReference type="Proteomes" id="UP000032875">
    <property type="component" value="Unassembled WGS sequence"/>
</dbReference>
<sequence>MPDADFIKIDNTRLCDCKKGFLSCIEARDWMKNQIGVWQFMYEPRDIRDRNVHPAVFPIAMAKRVIEQFTHKGELVLDPFVGSGTTLLAAQDLDRNAVGFDLKQEYVDLSNSRVEEPPADRHCKQIAVCDDARNIVNRIVRGTVKLAFTSPPYANILNRERKNKSRRGDLRKNKQFCKVEQYSQDPRNLGTLEVDAFEAAMSEIFKQMMPVFDEKAHILINITDAWIDRKRVPIHINVVNALRAAGYEFRNTIIWDRRNLVNKIGIFGWPSSYITMGTTFSSIFLISQSPLNLRNPVQRKKRSDFKRSIFWRFKIWQTSCRRCRCFFKIEYLGYRTISAVMRDCSGS</sequence>
<organism evidence="5 6">
    <name type="scientific">Gardnerella vaginalis 1500E</name>
    <dbReference type="NCBI Taxonomy" id="698957"/>
    <lineage>
        <taxon>Bacteria</taxon>
        <taxon>Bacillati</taxon>
        <taxon>Actinomycetota</taxon>
        <taxon>Actinomycetes</taxon>
        <taxon>Bifidobacteriales</taxon>
        <taxon>Bifidobacteriaceae</taxon>
        <taxon>Gardnerella</taxon>
    </lineage>
</organism>
<dbReference type="GO" id="GO:0008170">
    <property type="term" value="F:N-methyltransferase activity"/>
    <property type="evidence" value="ECO:0007669"/>
    <property type="project" value="InterPro"/>
</dbReference>
<keyword evidence="1 5" id="KW-0489">Methyltransferase</keyword>
<feature type="domain" description="DNA methylase N-4/N-6" evidence="4">
    <location>
        <begin position="36"/>
        <end position="111"/>
    </location>
</feature>
<evidence type="ECO:0000256" key="2">
    <source>
        <dbReference type="ARBA" id="ARBA00022679"/>
    </source>
</evidence>
<dbReference type="REBASE" id="51398">
    <property type="entry name" value="M1.GvaB479ORF3529P"/>
</dbReference>
<comment type="caution">
    <text evidence="5">The sequence shown here is derived from an EMBL/GenBank/DDBJ whole genome shotgun (WGS) entry which is preliminary data.</text>
</comment>
<dbReference type="PANTHER" id="PTHR13370">
    <property type="entry name" value="RNA METHYLASE-RELATED"/>
    <property type="match status" value="1"/>
</dbReference>
<comment type="similarity">
    <text evidence="3">Belongs to the N(4)/N(6)-methyltransferase family.</text>
</comment>
<dbReference type="Pfam" id="PF01555">
    <property type="entry name" value="N6_N4_Mtase"/>
    <property type="match status" value="1"/>
</dbReference>
<dbReference type="GO" id="GO:0005737">
    <property type="term" value="C:cytoplasm"/>
    <property type="evidence" value="ECO:0007669"/>
    <property type="project" value="TreeGrafter"/>
</dbReference>
<evidence type="ECO:0000259" key="4">
    <source>
        <dbReference type="Pfam" id="PF01555"/>
    </source>
</evidence>
<protein>
    <recommendedName>
        <fullName evidence="3">Methyltransferase</fullName>
        <ecNumber evidence="3">2.1.1.-</ecNumber>
    </recommendedName>
</protein>
<evidence type="ECO:0000256" key="1">
    <source>
        <dbReference type="ARBA" id="ARBA00022603"/>
    </source>
</evidence>
<dbReference type="InterPro" id="IPR002941">
    <property type="entry name" value="DNA_methylase_N4/N6"/>
</dbReference>
<dbReference type="Gene3D" id="3.40.50.150">
    <property type="entry name" value="Vaccinia Virus protein VP39"/>
    <property type="match status" value="2"/>
</dbReference>
<evidence type="ECO:0000313" key="6">
    <source>
        <dbReference type="Proteomes" id="UP000032875"/>
    </source>
</evidence>
<proteinExistence type="inferred from homology"/>